<feature type="region of interest" description="Disordered" evidence="1">
    <location>
        <begin position="1"/>
        <end position="22"/>
    </location>
</feature>
<sequence>MTRHWPNGGGVLPGEPIDVDARRNGMRSPALVLTTITVSLGLLTGCSASDPGSPAAPPATTTATAATPATTATPTAAAGDGTPGGTADAGTTRGPGVTESAATVDRVTLTRSGGFAGNRDTVTVEPDGRWTTTDRAGTTRTGRLTPAQLDQLRTLTGPATRSRGGPPDGRCADTYAYQLTVGTRSVEWSDCPSGPQPPAAAPQLAALLLKTTTTG</sequence>
<keyword evidence="3" id="KW-1185">Reference proteome</keyword>
<organism evidence="2 3">
    <name type="scientific">Micromonospora matsumotoense</name>
    <dbReference type="NCBI Taxonomy" id="121616"/>
    <lineage>
        <taxon>Bacteria</taxon>
        <taxon>Bacillati</taxon>
        <taxon>Actinomycetota</taxon>
        <taxon>Actinomycetes</taxon>
        <taxon>Micromonosporales</taxon>
        <taxon>Micromonosporaceae</taxon>
        <taxon>Micromonospora</taxon>
    </lineage>
</organism>
<dbReference type="Proteomes" id="UP000198797">
    <property type="component" value="Unassembled WGS sequence"/>
</dbReference>
<dbReference type="AlphaFoldDB" id="A0A1C4ZBZ8"/>
<dbReference type="EMBL" id="FMCU01000009">
    <property type="protein sequence ID" value="SCF30458.1"/>
    <property type="molecule type" value="Genomic_DNA"/>
</dbReference>
<evidence type="ECO:0000256" key="1">
    <source>
        <dbReference type="SAM" id="MobiDB-lite"/>
    </source>
</evidence>
<protein>
    <submittedName>
        <fullName evidence="2">Uncharacterized protein</fullName>
    </submittedName>
</protein>
<accession>A0A1C4ZBZ8</accession>
<feature type="compositionally biased region" description="Low complexity" evidence="1">
    <location>
        <begin position="50"/>
        <end position="96"/>
    </location>
</feature>
<name>A0A1C4ZBZ8_9ACTN</name>
<evidence type="ECO:0000313" key="2">
    <source>
        <dbReference type="EMBL" id="SCF30458.1"/>
    </source>
</evidence>
<feature type="region of interest" description="Disordered" evidence="1">
    <location>
        <begin position="50"/>
        <end position="104"/>
    </location>
</feature>
<reference evidence="3" key="1">
    <citation type="submission" date="2016-06" db="EMBL/GenBank/DDBJ databases">
        <authorList>
            <person name="Varghese N."/>
            <person name="Submissions Spin"/>
        </authorList>
    </citation>
    <scope>NUCLEOTIDE SEQUENCE [LARGE SCALE GENOMIC DNA]</scope>
    <source>
        <strain evidence="3">DSM 44100</strain>
    </source>
</reference>
<gene>
    <name evidence="2" type="ORF">GA0070216_10960</name>
</gene>
<dbReference type="STRING" id="121616.GA0070216_10960"/>
<evidence type="ECO:0000313" key="3">
    <source>
        <dbReference type="Proteomes" id="UP000198797"/>
    </source>
</evidence>
<proteinExistence type="predicted"/>